<proteinExistence type="predicted"/>
<dbReference type="EMBL" id="CCAG010007950">
    <property type="status" value="NOT_ANNOTATED_CDS"/>
    <property type="molecule type" value="Genomic_DNA"/>
</dbReference>
<evidence type="ECO:0000313" key="1">
    <source>
        <dbReference type="EnsemblMetazoa" id="GMOY004301-PA"/>
    </source>
</evidence>
<organism evidence="1 2">
    <name type="scientific">Glossina morsitans morsitans</name>
    <name type="common">Savannah tsetse fly</name>
    <dbReference type="NCBI Taxonomy" id="37546"/>
    <lineage>
        <taxon>Eukaryota</taxon>
        <taxon>Metazoa</taxon>
        <taxon>Ecdysozoa</taxon>
        <taxon>Arthropoda</taxon>
        <taxon>Hexapoda</taxon>
        <taxon>Insecta</taxon>
        <taxon>Pterygota</taxon>
        <taxon>Neoptera</taxon>
        <taxon>Endopterygota</taxon>
        <taxon>Diptera</taxon>
        <taxon>Brachycera</taxon>
        <taxon>Muscomorpha</taxon>
        <taxon>Hippoboscoidea</taxon>
        <taxon>Glossinidae</taxon>
        <taxon>Glossina</taxon>
    </lineage>
</organism>
<reference evidence="1" key="1">
    <citation type="submission" date="2020-05" db="UniProtKB">
        <authorList>
            <consortium name="EnsemblMetazoa"/>
        </authorList>
    </citation>
    <scope>IDENTIFICATION</scope>
    <source>
        <strain evidence="1">Yale</strain>
    </source>
</reference>
<protein>
    <submittedName>
        <fullName evidence="1">Uncharacterized protein</fullName>
    </submittedName>
</protein>
<name>A0A1B0FKA8_GLOMM</name>
<sequence>MTAGLPNELIELLEKIILDSSAFSDHRKAVKATRTREFDVNTSAIKCLSNKLIFWNGLINLLSFAMSHPFGRKLAKAQLEKDLVKEAIDLSINVDDLGAYTDVVSVASQGRKDQHSLSLRQDILPFLITNLRQ</sequence>
<dbReference type="STRING" id="37546.A0A1B0FKA8"/>
<dbReference type="VEuPathDB" id="VectorBase:GMOY004301"/>
<evidence type="ECO:0000313" key="2">
    <source>
        <dbReference type="Proteomes" id="UP000092444"/>
    </source>
</evidence>
<accession>A0A1B0FKA8</accession>
<keyword evidence="2" id="KW-1185">Reference proteome</keyword>
<dbReference type="Proteomes" id="UP000092444">
    <property type="component" value="Unassembled WGS sequence"/>
</dbReference>
<dbReference type="EnsemblMetazoa" id="GMOY004301-RA">
    <property type="protein sequence ID" value="GMOY004301-PA"/>
    <property type="gene ID" value="GMOY004301"/>
</dbReference>
<dbReference type="AlphaFoldDB" id="A0A1B0FKA8"/>